<comment type="caution">
    <text evidence="3">The sequence shown here is derived from an EMBL/GenBank/DDBJ whole genome shotgun (WGS) entry which is preliminary data.</text>
</comment>
<dbReference type="Pfam" id="PF08239">
    <property type="entry name" value="SH3_3"/>
    <property type="match status" value="1"/>
</dbReference>
<evidence type="ECO:0000259" key="2">
    <source>
        <dbReference type="PROSITE" id="PS51781"/>
    </source>
</evidence>
<evidence type="ECO:0000256" key="1">
    <source>
        <dbReference type="SAM" id="MobiDB-lite"/>
    </source>
</evidence>
<feature type="domain" description="SH3b" evidence="2">
    <location>
        <begin position="168"/>
        <end position="229"/>
    </location>
</feature>
<dbReference type="OrthoDB" id="9794294at2"/>
<dbReference type="PROSITE" id="PS51781">
    <property type="entry name" value="SH3B"/>
    <property type="match status" value="1"/>
</dbReference>
<evidence type="ECO:0000313" key="5">
    <source>
        <dbReference type="Proteomes" id="UP000473681"/>
    </source>
</evidence>
<organism evidence="3 5">
    <name type="scientific">Clostridium botulinum</name>
    <dbReference type="NCBI Taxonomy" id="1491"/>
    <lineage>
        <taxon>Bacteria</taxon>
        <taxon>Bacillati</taxon>
        <taxon>Bacillota</taxon>
        <taxon>Clostridia</taxon>
        <taxon>Eubacteriales</taxon>
        <taxon>Clostridiaceae</taxon>
        <taxon>Clostridium</taxon>
    </lineage>
</organism>
<dbReference type="InterPro" id="IPR003646">
    <property type="entry name" value="SH3-like_bac-type"/>
</dbReference>
<name>A0A846K0P5_CLOBO</name>
<proteinExistence type="predicted"/>
<dbReference type="Proteomes" id="UP000486903">
    <property type="component" value="Unassembled WGS sequence"/>
</dbReference>
<dbReference type="AlphaFoldDB" id="A0A846K0P5"/>
<evidence type="ECO:0000313" key="6">
    <source>
        <dbReference type="Proteomes" id="UP000486903"/>
    </source>
</evidence>
<protein>
    <submittedName>
        <fullName evidence="3">SH3 domain-containing protein</fullName>
    </submittedName>
</protein>
<dbReference type="SMART" id="SM00287">
    <property type="entry name" value="SH3b"/>
    <property type="match status" value="1"/>
</dbReference>
<feature type="compositionally biased region" description="Polar residues" evidence="1">
    <location>
        <begin position="147"/>
        <end position="158"/>
    </location>
</feature>
<feature type="region of interest" description="Disordered" evidence="1">
    <location>
        <begin position="147"/>
        <end position="166"/>
    </location>
</feature>
<dbReference type="RefSeq" id="WP_003369541.1">
    <property type="nucleotide sequence ID" value="NZ_JACBBA010000004.1"/>
</dbReference>
<evidence type="ECO:0000313" key="3">
    <source>
        <dbReference type="EMBL" id="NFN35033.1"/>
    </source>
</evidence>
<dbReference type="EMBL" id="SWVK01000009">
    <property type="protein sequence ID" value="NFN35033.1"/>
    <property type="molecule type" value="Genomic_DNA"/>
</dbReference>
<sequence length="229" mass="26322">MDIYLIDEAKNYKFHFPVNPLNSLSLSKEKRYITADILDFGEVDINQKGEKIREISFNSLFPKEYDESYCREMYLDTPLNSKKLIEGWQDIEQPLRLIITDIDVNELVSISKFTYEFVAGELEDIYFNITFRTSREIKIETITSTSSNSYSGGLQDNRPSQESKFKDGDKAKVTASALNVRSGPGTENDIIGTLYKGQIVTAYRVEGQWLHTYYGDHGGYVHMDYIVKV</sequence>
<dbReference type="EMBL" id="SXFB01000006">
    <property type="protein sequence ID" value="NFV26530.1"/>
    <property type="molecule type" value="Genomic_DNA"/>
</dbReference>
<dbReference type="Gene3D" id="2.30.30.40">
    <property type="entry name" value="SH3 Domains"/>
    <property type="match status" value="1"/>
</dbReference>
<dbReference type="Proteomes" id="UP000473681">
    <property type="component" value="Unassembled WGS sequence"/>
</dbReference>
<accession>A0A846K0P5</accession>
<gene>
    <name evidence="3" type="ORF">FDB51_07805</name>
    <name evidence="4" type="ORF">FDG31_10180</name>
</gene>
<reference evidence="5 6" key="1">
    <citation type="submission" date="2019-04" db="EMBL/GenBank/DDBJ databases">
        <title>Genome sequencing of Clostridium botulinum Groups I-IV and Clostridium butyricum.</title>
        <authorList>
            <person name="Brunt J."/>
            <person name="Van Vliet A.H.M."/>
            <person name="Stringer S.C."/>
            <person name="Carter A.T."/>
            <person name="Peck M.W."/>
        </authorList>
    </citation>
    <scope>NUCLEOTIDE SEQUENCE [LARGE SCALE GENOMIC DNA]</scope>
    <source>
        <strain evidence="4 6">BL81</strain>
        <strain evidence="3 5">CB-K-33E</strain>
    </source>
</reference>
<evidence type="ECO:0000313" key="4">
    <source>
        <dbReference type="EMBL" id="NFV26530.1"/>
    </source>
</evidence>